<dbReference type="Proteomes" id="UP000588604">
    <property type="component" value="Unassembled WGS sequence"/>
</dbReference>
<keyword evidence="2" id="KW-1185">Reference proteome</keyword>
<protein>
    <recommendedName>
        <fullName evidence="3">DUF4221 domain-containing protein</fullName>
    </recommendedName>
</protein>
<name>A0A841MNH6_9BACT</name>
<evidence type="ECO:0000313" key="1">
    <source>
        <dbReference type="EMBL" id="MBB6329030.1"/>
    </source>
</evidence>
<accession>A0A841MNH6</accession>
<dbReference type="AlphaFoldDB" id="A0A841MNH6"/>
<sequence length="383" mass="44408">MKRLFTISLLAFLAACSGKESESTEQKNILENLTFSVDTVSVDAGEDFFVIPYGLGRIGISQNKDILWFFEKDPLKLIQVNLNELRLFSKTEFHKEGPNGVGSYIMDFQISGDDGLAILANQSYAKFRKTGEITENLKIVPKDIDSELANDFSKLYQRAFYDFEENQIYTQPYKEGNAEKQLFIINPETKKVTTFPIPEMKSVSDFSRTYVAESDGNSMIYFFAAYDYIAKENGQLFISAAPMSGFYLMDPKTNSVKFIDIQHKTVPNKWNINLMEDYNNVTAFEEDQRKVYEQVNYMEINWDKTRELYLRFGKKTYLAENRADPSTYEVYLFAYDEEFNVVGETKVKGMKEPPTTYFWKDGKLWSYVNIEDELGFAVFTFDF</sequence>
<dbReference type="PROSITE" id="PS51257">
    <property type="entry name" value="PROKAR_LIPOPROTEIN"/>
    <property type="match status" value="1"/>
</dbReference>
<organism evidence="1 2">
    <name type="scientific">Algoriphagus iocasae</name>
    <dbReference type="NCBI Taxonomy" id="1836499"/>
    <lineage>
        <taxon>Bacteria</taxon>
        <taxon>Pseudomonadati</taxon>
        <taxon>Bacteroidota</taxon>
        <taxon>Cytophagia</taxon>
        <taxon>Cytophagales</taxon>
        <taxon>Cyclobacteriaceae</taxon>
        <taxon>Algoriphagus</taxon>
    </lineage>
</organism>
<dbReference type="EMBL" id="JACIJO010000008">
    <property type="protein sequence ID" value="MBB6329030.1"/>
    <property type="molecule type" value="Genomic_DNA"/>
</dbReference>
<dbReference type="InterPro" id="IPR025316">
    <property type="entry name" value="DUF4221"/>
</dbReference>
<gene>
    <name evidence="1" type="ORF">FHS59_004694</name>
</gene>
<evidence type="ECO:0000313" key="2">
    <source>
        <dbReference type="Proteomes" id="UP000588604"/>
    </source>
</evidence>
<comment type="caution">
    <text evidence="1">The sequence shown here is derived from an EMBL/GenBank/DDBJ whole genome shotgun (WGS) entry which is preliminary data.</text>
</comment>
<evidence type="ECO:0008006" key="3">
    <source>
        <dbReference type="Google" id="ProtNLM"/>
    </source>
</evidence>
<proteinExistence type="predicted"/>
<dbReference type="Pfam" id="PF13970">
    <property type="entry name" value="DUF4221"/>
    <property type="match status" value="1"/>
</dbReference>
<dbReference type="RefSeq" id="WP_184498725.1">
    <property type="nucleotide sequence ID" value="NZ_JACIJO010000008.1"/>
</dbReference>
<reference evidence="1 2" key="1">
    <citation type="submission" date="2020-08" db="EMBL/GenBank/DDBJ databases">
        <title>Genomic Encyclopedia of Type Strains, Phase IV (KMG-IV): sequencing the most valuable type-strain genomes for metagenomic binning, comparative biology and taxonomic classification.</title>
        <authorList>
            <person name="Goeker M."/>
        </authorList>
    </citation>
    <scope>NUCLEOTIDE SEQUENCE [LARGE SCALE GENOMIC DNA]</scope>
    <source>
        <strain evidence="1 2">DSM 102044</strain>
    </source>
</reference>